<dbReference type="EMBL" id="JAIQCV010000008">
    <property type="protein sequence ID" value="KAH1072741.1"/>
    <property type="molecule type" value="Genomic_DNA"/>
</dbReference>
<dbReference type="InterPro" id="IPR012337">
    <property type="entry name" value="RNaseH-like_sf"/>
</dbReference>
<name>A0A9D3V6S2_9ROSI</name>
<dbReference type="InterPro" id="IPR044730">
    <property type="entry name" value="RNase_H-like_dom_plant"/>
</dbReference>
<accession>A0A9D3V6S2</accession>
<comment type="caution">
    <text evidence="1">The sequence shown here is derived from an EMBL/GenBank/DDBJ whole genome shotgun (WGS) entry which is preliminary data.</text>
</comment>
<dbReference type="AlphaFoldDB" id="A0A9D3V6S2"/>
<keyword evidence="2" id="KW-1185">Reference proteome</keyword>
<proteinExistence type="predicted"/>
<dbReference type="OrthoDB" id="994545at2759"/>
<dbReference type="CDD" id="cd06222">
    <property type="entry name" value="RNase_H_like"/>
    <property type="match status" value="1"/>
</dbReference>
<protein>
    <recommendedName>
        <fullName evidence="3">RNase H type-1 domain-containing protein</fullName>
    </recommendedName>
</protein>
<dbReference type="Proteomes" id="UP000828251">
    <property type="component" value="Unassembled WGS sequence"/>
</dbReference>
<reference evidence="1 2" key="1">
    <citation type="journal article" date="2021" name="Plant Biotechnol. J.">
        <title>Multi-omics assisted identification of the key and species-specific regulatory components of drought-tolerant mechanisms in Gossypium stocksii.</title>
        <authorList>
            <person name="Yu D."/>
            <person name="Ke L."/>
            <person name="Zhang D."/>
            <person name="Wu Y."/>
            <person name="Sun Y."/>
            <person name="Mei J."/>
            <person name="Sun J."/>
            <person name="Sun Y."/>
        </authorList>
    </citation>
    <scope>NUCLEOTIDE SEQUENCE [LARGE SCALE GENOMIC DNA]</scope>
    <source>
        <strain evidence="2">cv. E1</strain>
        <tissue evidence="1">Leaf</tissue>
    </source>
</reference>
<dbReference type="SUPFAM" id="SSF53098">
    <property type="entry name" value="Ribonuclease H-like"/>
    <property type="match status" value="1"/>
</dbReference>
<evidence type="ECO:0000313" key="2">
    <source>
        <dbReference type="Proteomes" id="UP000828251"/>
    </source>
</evidence>
<gene>
    <name evidence="1" type="ORF">J1N35_025069</name>
</gene>
<sequence length="134" mass="15004">MDRGVDMQSGSVMADGIVRCYQGDRVFGYGCNIGVKLILEAELRAIVDGLETTWEKGIVVDLILGAKVVGSPRLALEFCNWITKDWQVKIQHVPRTVNMVANAYTQGRKVLPNRFLFFPITTLVVQDAMLRDKC</sequence>
<evidence type="ECO:0000313" key="1">
    <source>
        <dbReference type="EMBL" id="KAH1072741.1"/>
    </source>
</evidence>
<organism evidence="1 2">
    <name type="scientific">Gossypium stocksii</name>
    <dbReference type="NCBI Taxonomy" id="47602"/>
    <lineage>
        <taxon>Eukaryota</taxon>
        <taxon>Viridiplantae</taxon>
        <taxon>Streptophyta</taxon>
        <taxon>Embryophyta</taxon>
        <taxon>Tracheophyta</taxon>
        <taxon>Spermatophyta</taxon>
        <taxon>Magnoliopsida</taxon>
        <taxon>eudicotyledons</taxon>
        <taxon>Gunneridae</taxon>
        <taxon>Pentapetalae</taxon>
        <taxon>rosids</taxon>
        <taxon>malvids</taxon>
        <taxon>Malvales</taxon>
        <taxon>Malvaceae</taxon>
        <taxon>Malvoideae</taxon>
        <taxon>Gossypium</taxon>
    </lineage>
</organism>
<evidence type="ECO:0008006" key="3">
    <source>
        <dbReference type="Google" id="ProtNLM"/>
    </source>
</evidence>